<dbReference type="SUPFAM" id="SSF52047">
    <property type="entry name" value="RNI-like"/>
    <property type="match status" value="1"/>
</dbReference>
<dbReference type="Gene3D" id="3.80.10.10">
    <property type="entry name" value="Ribonuclease Inhibitor"/>
    <property type="match status" value="1"/>
</dbReference>
<protein>
    <recommendedName>
        <fullName evidence="3">F-box domain-containing protein</fullName>
    </recommendedName>
</protein>
<organism evidence="1 2">
    <name type="scientific">Phialocephala subalpina</name>
    <dbReference type="NCBI Taxonomy" id="576137"/>
    <lineage>
        <taxon>Eukaryota</taxon>
        <taxon>Fungi</taxon>
        <taxon>Dikarya</taxon>
        <taxon>Ascomycota</taxon>
        <taxon>Pezizomycotina</taxon>
        <taxon>Leotiomycetes</taxon>
        <taxon>Helotiales</taxon>
        <taxon>Mollisiaceae</taxon>
        <taxon>Phialocephala</taxon>
        <taxon>Phialocephala fortinii species complex</taxon>
    </lineage>
</organism>
<evidence type="ECO:0008006" key="3">
    <source>
        <dbReference type="Google" id="ProtNLM"/>
    </source>
</evidence>
<dbReference type="AlphaFoldDB" id="A0A1L7XV16"/>
<dbReference type="InterPro" id="IPR032675">
    <property type="entry name" value="LRR_dom_sf"/>
</dbReference>
<gene>
    <name evidence="1" type="ORF">PAC_18787</name>
</gene>
<accession>A0A1L7XV16</accession>
<dbReference type="OrthoDB" id="5368161at2759"/>
<evidence type="ECO:0000313" key="2">
    <source>
        <dbReference type="Proteomes" id="UP000184330"/>
    </source>
</evidence>
<proteinExistence type="predicted"/>
<reference evidence="1 2" key="1">
    <citation type="submission" date="2016-03" db="EMBL/GenBank/DDBJ databases">
        <authorList>
            <person name="Ploux O."/>
        </authorList>
    </citation>
    <scope>NUCLEOTIDE SEQUENCE [LARGE SCALE GENOMIC DNA]</scope>
    <source>
        <strain evidence="1 2">UAMH 11012</strain>
    </source>
</reference>
<dbReference type="EMBL" id="FJOG01000061">
    <property type="protein sequence ID" value="CZR68886.1"/>
    <property type="molecule type" value="Genomic_DNA"/>
</dbReference>
<evidence type="ECO:0000313" key="1">
    <source>
        <dbReference type="EMBL" id="CZR68886.1"/>
    </source>
</evidence>
<dbReference type="STRING" id="576137.A0A1L7XV16"/>
<name>A0A1L7XV16_9HELO</name>
<keyword evidence="2" id="KW-1185">Reference proteome</keyword>
<sequence length="470" mass="52388">MHRLFSTTEIIAAILTKDDSETALLLQCLQVNRRFSHEAVRILWRRCGTGFPPTLRCREPTIGDLVKIAARDMSRAQYYANCIHELRFLHSPEDWPRPLGDPWYNCFLDLRFPALDSLTAGSGEMDDDVGLARVFNEFLGEWLERPWRVESSPNLKALHLVLNKSYSFEGIEGAIWFINFSPILSSLSIDLSFNIWPLALLKSLAALPKLHKLQGKYLSTQLLKDLSEEFPVLEELYTKYAGSLDIIPSLFPCLSVLTLELSQPIHEGLGSLVGLSLLTSLDLTYPEGSSISGPDLLALAHGCPKLENIRLPGASELMMGEPCPRGESIDDTTIDIFARALPKLEVFTFGLKNRSILTYKAVVSLARYCPELGYFHITADIFIPDLIQGLEEAGKELGAAPLPSVSFMTFYLDEDIQHKYGDFRSLASRLAPLTPGLCEFSITDGSEDDDEFQVQVDSIACFQGMSLSQA</sequence>
<dbReference type="Proteomes" id="UP000184330">
    <property type="component" value="Unassembled WGS sequence"/>
</dbReference>